<comment type="subcellular location">
    <subcellularLocation>
        <location evidence="1">Cell outer membrane</location>
    </subcellularLocation>
</comment>
<evidence type="ECO:0000256" key="5">
    <source>
        <dbReference type="ARBA" id="ARBA00023237"/>
    </source>
</evidence>
<organism evidence="7 8">
    <name type="scientific">Sphingomonas jinjuensis</name>
    <dbReference type="NCBI Taxonomy" id="535907"/>
    <lineage>
        <taxon>Bacteria</taxon>
        <taxon>Pseudomonadati</taxon>
        <taxon>Pseudomonadota</taxon>
        <taxon>Alphaproteobacteria</taxon>
        <taxon>Sphingomonadales</taxon>
        <taxon>Sphingomonadaceae</taxon>
        <taxon>Sphingomonas</taxon>
    </lineage>
</organism>
<dbReference type="InterPro" id="IPR010583">
    <property type="entry name" value="MipA"/>
</dbReference>
<dbReference type="RefSeq" id="WP_183982169.1">
    <property type="nucleotide sequence ID" value="NZ_JACIEV010000001.1"/>
</dbReference>
<keyword evidence="3 6" id="KW-0732">Signal</keyword>
<dbReference type="Pfam" id="PF06629">
    <property type="entry name" value="MipA"/>
    <property type="match status" value="1"/>
</dbReference>
<sequence>MRLIFLAALAVATPATAQSTTDDVDVGGNRITVGIGPAVVPSYIGSNNSVVIPGVAVQGQLWGHSFGTAGTEFSVDAIRGDGKPGWKLEAGPSINVRLDRTALIRDVQVSALGKLKTAWEPGAWIGIQRTGVVTSPYDSVSLSVAYQQDVSGAYGGGYWEPAVSYSTPLSHHDYVSLSADADYVGRKFGRYYYDISAAGSAKSGLAGYDLAGASSGWKDWEVGVLGEHMLSSDLTHGLGLVGGVNYTRLLGRYAASPIVKDAGSPRQWAYTLGVAYTF</sequence>
<name>A0A840FA04_9SPHN</name>
<evidence type="ECO:0000313" key="8">
    <source>
        <dbReference type="Proteomes" id="UP000529795"/>
    </source>
</evidence>
<dbReference type="EMBL" id="JACIEV010000001">
    <property type="protein sequence ID" value="MBB4152604.1"/>
    <property type="molecule type" value="Genomic_DNA"/>
</dbReference>
<evidence type="ECO:0000256" key="1">
    <source>
        <dbReference type="ARBA" id="ARBA00004442"/>
    </source>
</evidence>
<evidence type="ECO:0000256" key="2">
    <source>
        <dbReference type="ARBA" id="ARBA00005722"/>
    </source>
</evidence>
<keyword evidence="8" id="KW-1185">Reference proteome</keyword>
<feature type="chain" id="PRO_5032792079" evidence="6">
    <location>
        <begin position="18"/>
        <end position="278"/>
    </location>
</feature>
<keyword evidence="4" id="KW-0472">Membrane</keyword>
<evidence type="ECO:0000256" key="6">
    <source>
        <dbReference type="SAM" id="SignalP"/>
    </source>
</evidence>
<dbReference type="Proteomes" id="UP000529795">
    <property type="component" value="Unassembled WGS sequence"/>
</dbReference>
<reference evidence="7 8" key="1">
    <citation type="submission" date="2020-08" db="EMBL/GenBank/DDBJ databases">
        <title>Genomic Encyclopedia of Type Strains, Phase IV (KMG-IV): sequencing the most valuable type-strain genomes for metagenomic binning, comparative biology and taxonomic classification.</title>
        <authorList>
            <person name="Goeker M."/>
        </authorList>
    </citation>
    <scope>NUCLEOTIDE SEQUENCE [LARGE SCALE GENOMIC DNA]</scope>
    <source>
        <strain evidence="7 8">YC6723</strain>
    </source>
</reference>
<evidence type="ECO:0000256" key="4">
    <source>
        <dbReference type="ARBA" id="ARBA00023136"/>
    </source>
</evidence>
<keyword evidence="5" id="KW-0998">Cell outer membrane</keyword>
<dbReference type="PANTHER" id="PTHR38776:SF1">
    <property type="entry name" value="MLTA-INTERACTING PROTEIN-RELATED"/>
    <property type="match status" value="1"/>
</dbReference>
<evidence type="ECO:0000256" key="3">
    <source>
        <dbReference type="ARBA" id="ARBA00022729"/>
    </source>
</evidence>
<evidence type="ECO:0000313" key="7">
    <source>
        <dbReference type="EMBL" id="MBB4152604.1"/>
    </source>
</evidence>
<gene>
    <name evidence="7" type="ORF">GGQ80_000480</name>
</gene>
<dbReference type="GO" id="GO:0009279">
    <property type="term" value="C:cell outer membrane"/>
    <property type="evidence" value="ECO:0007669"/>
    <property type="project" value="UniProtKB-SubCell"/>
</dbReference>
<comment type="caution">
    <text evidence="7">The sequence shown here is derived from an EMBL/GenBank/DDBJ whole genome shotgun (WGS) entry which is preliminary data.</text>
</comment>
<dbReference type="PANTHER" id="PTHR38776">
    <property type="entry name" value="MLTA-INTERACTING PROTEIN-RELATED"/>
    <property type="match status" value="1"/>
</dbReference>
<dbReference type="AlphaFoldDB" id="A0A840FA04"/>
<proteinExistence type="inferred from homology"/>
<accession>A0A840FA04</accession>
<feature type="signal peptide" evidence="6">
    <location>
        <begin position="1"/>
        <end position="17"/>
    </location>
</feature>
<comment type="similarity">
    <text evidence="2">Belongs to the MipA/OmpV family.</text>
</comment>
<protein>
    <submittedName>
        <fullName evidence="7">Outer membrane scaffolding protein for murein synthesis (MipA/OmpV family)</fullName>
    </submittedName>
</protein>